<dbReference type="VEuPathDB" id="AmoebaDB:NF0013550"/>
<dbReference type="Proteomes" id="UP000444721">
    <property type="component" value="Unassembled WGS sequence"/>
</dbReference>
<feature type="compositionally biased region" description="Basic and acidic residues" evidence="3">
    <location>
        <begin position="1"/>
        <end position="11"/>
    </location>
</feature>
<sequence length="1018" mass="117173">MDMLQSHHNDNKINQIPDLSGIPKLNTPSKGEWGEYESEKEEKQKTQKSTTPATSSKPSISATTTNNQAQTPSGKDLAQQDANTFDNGYAGESEPLNFADEKRTKRKYTRRKKKDKTEEEGSSRYPKSVARHFMTDFTNDDEEGPQFKFLNENLLNGEWLDDVYWDDIGPKPPQKLLLDMNDKSMFFVEANYPDQAEKEEAFYSIEQNIYNISNDSKYEGQKIKDQGQKTGAKKYTVKHSLPALRLDPELYRTHIPDAELRRLHHRKTKFKANEVMPVLFRKPKKEKKKSKKKKDLEKKKDLSANDHRVILMEYVEERPPLLNNVGMGTMIMNYYKKPNSAFEKVPECEDGIPIIVESEDSVPLITTLVDGEFVTTTENNMFRAQIYKNQVPSTDFLLCTRKSKDGKTKFYIREIPRTYTVGHTQPQVEVTPPRTRASESYTNNRLTLFIFRSFLDQMKKGKKQLKIRIDDIKEAFPDFPHQTIRERLKALATYDRGSGVWTADPAKPIPSEEELRNLVSPEMVCINESMLSGDLRLNDKGIDDEASMVAFELSFAKVEEKYRDTIRFIEREKIELPWDKTNNFHLCFKGGKEGVKLQLLSIVHQNITNPEKLKQLVDETEKRIQSEIEEILPSMTDTEAKRILLNNKYTEEQLRNMTRADRKMNARKILKQQGYQPGVEYNRDSLFDENNTNGAMDSNAIDSRKNAKDIARINIFKEVLQDVLFREAMKLEHGLNFYETADEVIDQLVEKKLGRLKGDKELELEKMVATSKQQMLKEIEESAETGKKKRGRKSKQPSVVDVGKRYVKKTTYITNEDGTTTEKVEYIKNPTQVSYYESVVKGKRRQKHFLGATEDEVLLVGPKERGRLQALSREFKKKFRSDKQTASEKLNQEKKKRTTAIKNASVTTTRKQQTKQKRLKREQKKEEEMQKKEKRAAVLKKLDSNTGGAIILPDESSSSSKKKEKSKDKESSKKKSKSSKEDALKITISPASNDKKRKGEGSSSASASESSTKKTKVQ</sequence>
<dbReference type="GO" id="GO:0017025">
    <property type="term" value="F:TBP-class protein binding"/>
    <property type="evidence" value="ECO:0007669"/>
    <property type="project" value="InterPro"/>
</dbReference>
<feature type="compositionally biased region" description="Basic and acidic residues" evidence="3">
    <location>
        <begin position="881"/>
        <end position="893"/>
    </location>
</feature>
<gene>
    <name evidence="5" type="ORF">FDP41_001015</name>
</gene>
<dbReference type="GeneID" id="68108233"/>
<feature type="compositionally biased region" description="Basic residues" evidence="3">
    <location>
        <begin position="104"/>
        <end position="114"/>
    </location>
</feature>
<dbReference type="AlphaFoldDB" id="A0A6A5BZ46"/>
<keyword evidence="2" id="KW-0539">Nucleus</keyword>
<comment type="subcellular location">
    <subcellularLocation>
        <location evidence="1">Nucleus</location>
    </subcellularLocation>
</comment>
<comment type="caution">
    <text evidence="5">The sequence shown here is derived from an EMBL/GenBank/DDBJ whole genome shotgun (WGS) entry which is preliminary data.</text>
</comment>
<evidence type="ECO:0000313" key="5">
    <source>
        <dbReference type="EMBL" id="KAF0979862.1"/>
    </source>
</evidence>
<evidence type="ECO:0000256" key="3">
    <source>
        <dbReference type="SAM" id="MobiDB-lite"/>
    </source>
</evidence>
<organism evidence="5 6">
    <name type="scientific">Naegleria fowleri</name>
    <name type="common">Brain eating amoeba</name>
    <dbReference type="NCBI Taxonomy" id="5763"/>
    <lineage>
        <taxon>Eukaryota</taxon>
        <taxon>Discoba</taxon>
        <taxon>Heterolobosea</taxon>
        <taxon>Tetramitia</taxon>
        <taxon>Eutetramitia</taxon>
        <taxon>Vahlkampfiidae</taxon>
        <taxon>Naegleria</taxon>
    </lineage>
</organism>
<dbReference type="GO" id="GO:0051123">
    <property type="term" value="P:RNA polymerase II preinitiation complex assembly"/>
    <property type="evidence" value="ECO:0007669"/>
    <property type="project" value="TreeGrafter"/>
</dbReference>
<dbReference type="GO" id="GO:0016251">
    <property type="term" value="F:RNA polymerase II general transcription initiation factor activity"/>
    <property type="evidence" value="ECO:0007669"/>
    <property type="project" value="InterPro"/>
</dbReference>
<dbReference type="VEuPathDB" id="AmoebaDB:FDP41_001015"/>
<protein>
    <recommendedName>
        <fullName evidence="4">Transcription initiation factor TFIID subunit 1 histone acetyltransferase domain-containing protein</fullName>
    </recommendedName>
</protein>
<evidence type="ECO:0000259" key="4">
    <source>
        <dbReference type="Pfam" id="PF12157"/>
    </source>
</evidence>
<dbReference type="VEuPathDB" id="AmoebaDB:NfTy_049950"/>
<feature type="region of interest" description="Disordered" evidence="3">
    <location>
        <begin position="1"/>
        <end position="129"/>
    </location>
</feature>
<dbReference type="OMA" id="NTNGAMD"/>
<dbReference type="PANTHER" id="PTHR13900">
    <property type="entry name" value="TRANSCRIPTION INITIATION FACTOR TFIID"/>
    <property type="match status" value="1"/>
</dbReference>
<evidence type="ECO:0000313" key="6">
    <source>
        <dbReference type="Proteomes" id="UP000444721"/>
    </source>
</evidence>
<dbReference type="InterPro" id="IPR022591">
    <property type="entry name" value="TAF1_HAT_dom"/>
</dbReference>
<evidence type="ECO:0000256" key="2">
    <source>
        <dbReference type="ARBA" id="ARBA00023242"/>
    </source>
</evidence>
<name>A0A6A5BZ46_NAEFO</name>
<dbReference type="RefSeq" id="XP_044564575.1">
    <property type="nucleotide sequence ID" value="XM_044700416.1"/>
</dbReference>
<reference evidence="5 6" key="1">
    <citation type="journal article" date="2019" name="Sci. Rep.">
        <title>Nanopore sequencing improves the draft genome of the human pathogenic amoeba Naegleria fowleri.</title>
        <authorList>
            <person name="Liechti N."/>
            <person name="Schurch N."/>
            <person name="Bruggmann R."/>
            <person name="Wittwer M."/>
        </authorList>
    </citation>
    <scope>NUCLEOTIDE SEQUENCE [LARGE SCALE GENOMIC DNA]</scope>
    <source>
        <strain evidence="5 6">ATCC 30894</strain>
    </source>
</reference>
<dbReference type="Pfam" id="PF12157">
    <property type="entry name" value="DUF3591"/>
    <property type="match status" value="1"/>
</dbReference>
<feature type="compositionally biased region" description="Basic and acidic residues" evidence="3">
    <location>
        <begin position="965"/>
        <end position="984"/>
    </location>
</feature>
<accession>A0A6A5BZ46</accession>
<dbReference type="GO" id="GO:0005669">
    <property type="term" value="C:transcription factor TFIID complex"/>
    <property type="evidence" value="ECO:0007669"/>
    <property type="project" value="InterPro"/>
</dbReference>
<keyword evidence="6" id="KW-1185">Reference proteome</keyword>
<proteinExistence type="predicted"/>
<feature type="domain" description="Transcription initiation factor TFIID subunit 1 histone acetyltransferase" evidence="4">
    <location>
        <begin position="210"/>
        <end position="591"/>
    </location>
</feature>
<dbReference type="InterPro" id="IPR040240">
    <property type="entry name" value="TAF1"/>
</dbReference>
<feature type="region of interest" description="Disordered" evidence="3">
    <location>
        <begin position="877"/>
        <end position="1018"/>
    </location>
</feature>
<dbReference type="OrthoDB" id="5752at2759"/>
<dbReference type="GO" id="GO:0004402">
    <property type="term" value="F:histone acetyltransferase activity"/>
    <property type="evidence" value="ECO:0007669"/>
    <property type="project" value="InterPro"/>
</dbReference>
<feature type="compositionally biased region" description="Low complexity" evidence="3">
    <location>
        <begin position="1001"/>
        <end position="1010"/>
    </location>
</feature>
<dbReference type="EMBL" id="VFQX01000022">
    <property type="protein sequence ID" value="KAF0979862.1"/>
    <property type="molecule type" value="Genomic_DNA"/>
</dbReference>
<evidence type="ECO:0000256" key="1">
    <source>
        <dbReference type="ARBA" id="ARBA00004123"/>
    </source>
</evidence>
<feature type="compositionally biased region" description="Low complexity" evidence="3">
    <location>
        <begin position="47"/>
        <end position="65"/>
    </location>
</feature>
<feature type="compositionally biased region" description="Basic residues" evidence="3">
    <location>
        <begin position="912"/>
        <end position="922"/>
    </location>
</feature>
<dbReference type="PANTHER" id="PTHR13900:SF0">
    <property type="entry name" value="TRANSCRIPTION INITIATION FACTOR TFIID SUBUNIT 1"/>
    <property type="match status" value="1"/>
</dbReference>